<comment type="caution">
    <text evidence="10">Lacks conserved residue(s) required for the propagation of feature annotation.</text>
</comment>
<dbReference type="Proteomes" id="UP000786811">
    <property type="component" value="Unassembled WGS sequence"/>
</dbReference>
<dbReference type="GO" id="GO:0004984">
    <property type="term" value="F:olfactory receptor activity"/>
    <property type="evidence" value="ECO:0007669"/>
    <property type="project" value="InterPro"/>
</dbReference>
<reference evidence="11" key="1">
    <citation type="submission" date="2021-04" db="EMBL/GenBank/DDBJ databases">
        <authorList>
            <person name="Chebbi M.A.C M."/>
        </authorList>
    </citation>
    <scope>NUCLEOTIDE SEQUENCE</scope>
</reference>
<comment type="similarity">
    <text evidence="10">Belongs to the insect chemoreceptor superfamily. Heteromeric odorant receptor channel (TC 1.A.69) family.</text>
</comment>
<feature type="transmembrane region" description="Helical" evidence="10">
    <location>
        <begin position="141"/>
        <end position="167"/>
    </location>
</feature>
<dbReference type="InterPro" id="IPR004117">
    <property type="entry name" value="7tm6_olfct_rcpt"/>
</dbReference>
<proteinExistence type="inferred from homology"/>
<keyword evidence="2" id="KW-1003">Cell membrane</keyword>
<evidence type="ECO:0000313" key="12">
    <source>
        <dbReference type="Proteomes" id="UP000786811"/>
    </source>
</evidence>
<evidence type="ECO:0000256" key="8">
    <source>
        <dbReference type="ARBA" id="ARBA00023170"/>
    </source>
</evidence>
<evidence type="ECO:0000256" key="5">
    <source>
        <dbReference type="ARBA" id="ARBA00022725"/>
    </source>
</evidence>
<keyword evidence="4 10" id="KW-0812">Transmembrane</keyword>
<feature type="transmembrane region" description="Helical" evidence="10">
    <location>
        <begin position="298"/>
        <end position="317"/>
    </location>
</feature>
<keyword evidence="7 10" id="KW-0472">Membrane</keyword>
<evidence type="ECO:0000256" key="7">
    <source>
        <dbReference type="ARBA" id="ARBA00023136"/>
    </source>
</evidence>
<evidence type="ECO:0000256" key="3">
    <source>
        <dbReference type="ARBA" id="ARBA00022606"/>
    </source>
</evidence>
<evidence type="ECO:0000256" key="4">
    <source>
        <dbReference type="ARBA" id="ARBA00022692"/>
    </source>
</evidence>
<keyword evidence="6 10" id="KW-1133">Transmembrane helix</keyword>
<accession>A0A8J2MXH4</accession>
<evidence type="ECO:0000256" key="2">
    <source>
        <dbReference type="ARBA" id="ARBA00022475"/>
    </source>
</evidence>
<dbReference type="PANTHER" id="PTHR21137:SF35">
    <property type="entry name" value="ODORANT RECEPTOR 19A-RELATED"/>
    <property type="match status" value="1"/>
</dbReference>
<keyword evidence="9 10" id="KW-0807">Transducer</keyword>
<protein>
    <recommendedName>
        <fullName evidence="10">Odorant receptor</fullName>
    </recommendedName>
</protein>
<keyword evidence="3 10" id="KW-0716">Sensory transduction</keyword>
<evidence type="ECO:0000256" key="1">
    <source>
        <dbReference type="ARBA" id="ARBA00004651"/>
    </source>
</evidence>
<comment type="caution">
    <text evidence="11">The sequence shown here is derived from an EMBL/GenBank/DDBJ whole genome shotgun (WGS) entry which is preliminary data.</text>
</comment>
<gene>
    <name evidence="11" type="ORF">HICCMSTLAB_LOCUS10634</name>
</gene>
<evidence type="ECO:0000256" key="9">
    <source>
        <dbReference type="ARBA" id="ARBA00023224"/>
    </source>
</evidence>
<keyword evidence="5 10" id="KW-0552">Olfaction</keyword>
<dbReference type="GO" id="GO:0007165">
    <property type="term" value="P:signal transduction"/>
    <property type="evidence" value="ECO:0007669"/>
    <property type="project" value="UniProtKB-KW"/>
</dbReference>
<feature type="transmembrane region" description="Helical" evidence="10">
    <location>
        <begin position="264"/>
        <end position="286"/>
    </location>
</feature>
<dbReference type="AlphaFoldDB" id="A0A8J2MXH4"/>
<organism evidence="11 12">
    <name type="scientific">Cotesia congregata</name>
    <name type="common">Parasitoid wasp</name>
    <name type="synonym">Apanteles congregatus</name>
    <dbReference type="NCBI Taxonomy" id="51543"/>
    <lineage>
        <taxon>Eukaryota</taxon>
        <taxon>Metazoa</taxon>
        <taxon>Ecdysozoa</taxon>
        <taxon>Arthropoda</taxon>
        <taxon>Hexapoda</taxon>
        <taxon>Insecta</taxon>
        <taxon>Pterygota</taxon>
        <taxon>Neoptera</taxon>
        <taxon>Endopterygota</taxon>
        <taxon>Hymenoptera</taxon>
        <taxon>Apocrita</taxon>
        <taxon>Ichneumonoidea</taxon>
        <taxon>Braconidae</taxon>
        <taxon>Microgastrinae</taxon>
        <taxon>Cotesia</taxon>
    </lineage>
</organism>
<name>A0A8J2MXH4_COTCN</name>
<comment type="subcellular location">
    <subcellularLocation>
        <location evidence="1 10">Cell membrane</location>
        <topology evidence="1 10">Multi-pass membrane protein</topology>
    </subcellularLocation>
</comment>
<dbReference type="Pfam" id="PF02949">
    <property type="entry name" value="7tm_6"/>
    <property type="match status" value="1"/>
</dbReference>
<dbReference type="EMBL" id="CAJNRD030001123">
    <property type="protein sequence ID" value="CAG5101732.1"/>
    <property type="molecule type" value="Genomic_DNA"/>
</dbReference>
<dbReference type="GO" id="GO:0005886">
    <property type="term" value="C:plasma membrane"/>
    <property type="evidence" value="ECO:0007669"/>
    <property type="project" value="UniProtKB-SubCell"/>
</dbReference>
<evidence type="ECO:0000256" key="6">
    <source>
        <dbReference type="ARBA" id="ARBA00022989"/>
    </source>
</evidence>
<feature type="transmembrane region" description="Helical" evidence="10">
    <location>
        <begin position="98"/>
        <end position="115"/>
    </location>
</feature>
<evidence type="ECO:0000256" key="10">
    <source>
        <dbReference type="RuleBase" id="RU351113"/>
    </source>
</evidence>
<dbReference type="OrthoDB" id="6604226at2759"/>
<keyword evidence="8 10" id="KW-0675">Receptor</keyword>
<keyword evidence="12" id="KW-1185">Reference proteome</keyword>
<evidence type="ECO:0000313" key="11">
    <source>
        <dbReference type="EMBL" id="CAG5101732.1"/>
    </source>
</evidence>
<dbReference type="GO" id="GO:0005549">
    <property type="term" value="F:odorant binding"/>
    <property type="evidence" value="ECO:0007669"/>
    <property type="project" value="InterPro"/>
</dbReference>
<sequence length="395" mass="45939">MNKSHRRVNNMSKKILRVTGIWPLETNVPKVFRLVHHIFRLVNLTLFLSLLTSSLTDSANNIRDLTFFVAAEKRYLNLLRKFMDLLIYCISQLELKEFYFLCVLVSSMGVARIVYGRKTENGLPLPTYYLFDTSEPPIYQIIYLCESFCITFNLMVVMITDFTVICFMKWLTVSLKIISSNYKNCDSNLVKRSIFTATSYPKMIKATQKIDIDIEQIDIQSFVSYEQVHDYDVNNNSTDCFEERLKLCIRQHQKIITIVDDLNIIFGGYMFLQVVTSTGLICLNGFQVIVCKDSSTVVRYIINLIASFIQLLFWCWYGNKFVSMADTLITSQWMSRWENSFSPSIKNLLVISMIQSLRPLEFHALGLIRFTIPTFVDIVKKSYSVFILLKRTISD</sequence>
<dbReference type="PANTHER" id="PTHR21137">
    <property type="entry name" value="ODORANT RECEPTOR"/>
    <property type="match status" value="1"/>
</dbReference>